<dbReference type="GO" id="GO:0003735">
    <property type="term" value="F:structural constituent of ribosome"/>
    <property type="evidence" value="ECO:0007669"/>
    <property type="project" value="InterPro"/>
</dbReference>
<organism evidence="6 7">
    <name type="scientific">Panicum virgatum</name>
    <name type="common">Blackwell switchgrass</name>
    <dbReference type="NCBI Taxonomy" id="38727"/>
    <lineage>
        <taxon>Eukaryota</taxon>
        <taxon>Viridiplantae</taxon>
        <taxon>Streptophyta</taxon>
        <taxon>Embryophyta</taxon>
        <taxon>Tracheophyta</taxon>
        <taxon>Spermatophyta</taxon>
        <taxon>Magnoliopsida</taxon>
        <taxon>Liliopsida</taxon>
        <taxon>Poales</taxon>
        <taxon>Poaceae</taxon>
        <taxon>PACMAD clade</taxon>
        <taxon>Panicoideae</taxon>
        <taxon>Panicodae</taxon>
        <taxon>Paniceae</taxon>
        <taxon>Panicinae</taxon>
        <taxon>Panicum</taxon>
        <taxon>Panicum sect. Hiantes</taxon>
    </lineage>
</organism>
<dbReference type="GO" id="GO:1990904">
    <property type="term" value="C:ribonucleoprotein complex"/>
    <property type="evidence" value="ECO:0007669"/>
    <property type="project" value="UniProtKB-KW"/>
</dbReference>
<dbReference type="EMBL" id="CM029054">
    <property type="protein sequence ID" value="KAG2537464.1"/>
    <property type="molecule type" value="Genomic_DNA"/>
</dbReference>
<evidence type="ECO:0000256" key="1">
    <source>
        <dbReference type="ARBA" id="ARBA00007102"/>
    </source>
</evidence>
<evidence type="ECO:0000313" key="7">
    <source>
        <dbReference type="Proteomes" id="UP000823388"/>
    </source>
</evidence>
<gene>
    <name evidence="6" type="ORF">PVAP13_9NG297273</name>
</gene>
<dbReference type="AlphaFoldDB" id="A0A8T0MQV6"/>
<keyword evidence="3" id="KW-0687">Ribonucleoprotein</keyword>
<comment type="similarity">
    <text evidence="1">Belongs to the universal ribosomal protein uS10 family.</text>
</comment>
<name>A0A8T0MQV6_PANVG</name>
<dbReference type="FunFam" id="3.30.70.600:FF:000007">
    <property type="entry name" value="Ribosomal protein S10"/>
    <property type="match status" value="1"/>
</dbReference>
<keyword evidence="7" id="KW-1185">Reference proteome</keyword>
<dbReference type="InterPro" id="IPR036838">
    <property type="entry name" value="Ribosomal_uS10_dom_sf"/>
</dbReference>
<sequence>MDTWAGHVSAHFWDTAQPTKHFSLISHNPSCPSPPRPALHGRTQALPEPDQARPPARAPPLAVTGDEPPPAGKEERWLQSPVSGYLQTVTKVVLCCGVMAAKIRVVMKSFTSQSNKVSGLLPYTKKVGLPESRALFTVLRSPHIDKKSREQFSMHVKKQFVEQKAEMHELHKKLFWLKRLRIPGAQYEVQISFKTRLDMGSLKSLVA</sequence>
<evidence type="ECO:0000256" key="2">
    <source>
        <dbReference type="ARBA" id="ARBA00022980"/>
    </source>
</evidence>
<dbReference type="GO" id="GO:0005840">
    <property type="term" value="C:ribosome"/>
    <property type="evidence" value="ECO:0007669"/>
    <property type="project" value="UniProtKB-KW"/>
</dbReference>
<dbReference type="Pfam" id="PF00338">
    <property type="entry name" value="Ribosomal_S10"/>
    <property type="match status" value="1"/>
</dbReference>
<dbReference type="GO" id="GO:0006412">
    <property type="term" value="P:translation"/>
    <property type="evidence" value="ECO:0007669"/>
    <property type="project" value="InterPro"/>
</dbReference>
<dbReference type="InterPro" id="IPR027486">
    <property type="entry name" value="Ribosomal_uS10_dom"/>
</dbReference>
<feature type="domain" description="Small ribosomal subunit protein uS10" evidence="5">
    <location>
        <begin position="104"/>
        <end position="190"/>
    </location>
</feature>
<dbReference type="SMART" id="SM01403">
    <property type="entry name" value="Ribosomal_S10"/>
    <property type="match status" value="1"/>
</dbReference>
<dbReference type="Gene3D" id="3.30.70.600">
    <property type="entry name" value="Ribosomal protein S10 domain"/>
    <property type="match status" value="1"/>
</dbReference>
<evidence type="ECO:0000313" key="6">
    <source>
        <dbReference type="EMBL" id="KAG2537464.1"/>
    </source>
</evidence>
<dbReference type="SUPFAM" id="SSF54999">
    <property type="entry name" value="Ribosomal protein S10"/>
    <property type="match status" value="1"/>
</dbReference>
<dbReference type="Proteomes" id="UP000823388">
    <property type="component" value="Chromosome 9N"/>
</dbReference>
<evidence type="ECO:0000256" key="4">
    <source>
        <dbReference type="SAM" id="MobiDB-lite"/>
    </source>
</evidence>
<accession>A0A8T0MQV6</accession>
<evidence type="ECO:0000256" key="3">
    <source>
        <dbReference type="ARBA" id="ARBA00023274"/>
    </source>
</evidence>
<feature type="region of interest" description="Disordered" evidence="4">
    <location>
        <begin position="24"/>
        <end position="75"/>
    </location>
</feature>
<feature type="compositionally biased region" description="Low complexity" evidence="4">
    <location>
        <begin position="53"/>
        <end position="62"/>
    </location>
</feature>
<comment type="caution">
    <text evidence="6">The sequence shown here is derived from an EMBL/GenBank/DDBJ whole genome shotgun (WGS) entry which is preliminary data.</text>
</comment>
<reference evidence="6" key="1">
    <citation type="submission" date="2020-05" db="EMBL/GenBank/DDBJ databases">
        <title>WGS assembly of Panicum virgatum.</title>
        <authorList>
            <person name="Lovell J.T."/>
            <person name="Jenkins J."/>
            <person name="Shu S."/>
            <person name="Juenger T.E."/>
            <person name="Schmutz J."/>
        </authorList>
    </citation>
    <scope>NUCLEOTIDE SEQUENCE</scope>
    <source>
        <strain evidence="6">AP13</strain>
    </source>
</reference>
<protein>
    <recommendedName>
        <fullName evidence="5">Small ribosomal subunit protein uS10 domain-containing protein</fullName>
    </recommendedName>
</protein>
<proteinExistence type="inferred from homology"/>
<dbReference type="PANTHER" id="PTHR11700">
    <property type="entry name" value="30S RIBOSOMAL PROTEIN S10 FAMILY MEMBER"/>
    <property type="match status" value="1"/>
</dbReference>
<evidence type="ECO:0000259" key="5">
    <source>
        <dbReference type="SMART" id="SM01403"/>
    </source>
</evidence>
<dbReference type="InterPro" id="IPR001848">
    <property type="entry name" value="Ribosomal_uS10"/>
</dbReference>
<keyword evidence="2" id="KW-0689">Ribosomal protein</keyword>
<dbReference type="PRINTS" id="PR00971">
    <property type="entry name" value="RIBOSOMALS10"/>
</dbReference>